<reference evidence="1 2" key="1">
    <citation type="journal article" date="2022" name="Plant J.">
        <title>Chromosome-level genome of Camellia lanceoleosa provides a valuable resource for understanding genome evolution and self-incompatibility.</title>
        <authorList>
            <person name="Gong W."/>
            <person name="Xiao S."/>
            <person name="Wang L."/>
            <person name="Liao Z."/>
            <person name="Chang Y."/>
            <person name="Mo W."/>
            <person name="Hu G."/>
            <person name="Li W."/>
            <person name="Zhao G."/>
            <person name="Zhu H."/>
            <person name="Hu X."/>
            <person name="Ji K."/>
            <person name="Xiang X."/>
            <person name="Song Q."/>
            <person name="Yuan D."/>
            <person name="Jin S."/>
            <person name="Zhang L."/>
        </authorList>
    </citation>
    <scope>NUCLEOTIDE SEQUENCE [LARGE SCALE GENOMIC DNA]</scope>
    <source>
        <strain evidence="1">SQ_2022a</strain>
    </source>
</reference>
<gene>
    <name evidence="1" type="ORF">LOK49_LG06G03502</name>
</gene>
<sequence>MFCAMGLKKITTIYFCCDFSAYIWTVLLRRIFPGRRLLTFAEEFSWAARNCGGKAITACDYRLTLAGTMYHVWKEGNYRIFKKLDLPVHVALDGPVGDIRAKLNSLRNVEFCPSG</sequence>
<evidence type="ECO:0000313" key="1">
    <source>
        <dbReference type="EMBL" id="KAI8009829.1"/>
    </source>
</evidence>
<dbReference type="EMBL" id="CM045762">
    <property type="protein sequence ID" value="KAI8009829.1"/>
    <property type="molecule type" value="Genomic_DNA"/>
</dbReference>
<keyword evidence="2" id="KW-1185">Reference proteome</keyword>
<accession>A0ACC0HA43</accession>
<evidence type="ECO:0000313" key="2">
    <source>
        <dbReference type="Proteomes" id="UP001060215"/>
    </source>
</evidence>
<proteinExistence type="predicted"/>
<protein>
    <submittedName>
        <fullName evidence="1">Uncharacterized protein</fullName>
    </submittedName>
</protein>
<dbReference type="Proteomes" id="UP001060215">
    <property type="component" value="Chromosome 5"/>
</dbReference>
<organism evidence="1 2">
    <name type="scientific">Camellia lanceoleosa</name>
    <dbReference type="NCBI Taxonomy" id="1840588"/>
    <lineage>
        <taxon>Eukaryota</taxon>
        <taxon>Viridiplantae</taxon>
        <taxon>Streptophyta</taxon>
        <taxon>Embryophyta</taxon>
        <taxon>Tracheophyta</taxon>
        <taxon>Spermatophyta</taxon>
        <taxon>Magnoliopsida</taxon>
        <taxon>eudicotyledons</taxon>
        <taxon>Gunneridae</taxon>
        <taxon>Pentapetalae</taxon>
        <taxon>asterids</taxon>
        <taxon>Ericales</taxon>
        <taxon>Theaceae</taxon>
        <taxon>Camellia</taxon>
    </lineage>
</organism>
<name>A0ACC0HA43_9ERIC</name>
<comment type="caution">
    <text evidence="1">The sequence shown here is derived from an EMBL/GenBank/DDBJ whole genome shotgun (WGS) entry which is preliminary data.</text>
</comment>